<keyword evidence="2" id="KW-1185">Reference proteome</keyword>
<proteinExistence type="predicted"/>
<protein>
    <submittedName>
        <fullName evidence="1">Uncharacterized protein</fullName>
    </submittedName>
</protein>
<organism evidence="1 2">
    <name type="scientific">Methylobacterium brachythecii</name>
    <dbReference type="NCBI Taxonomy" id="1176177"/>
    <lineage>
        <taxon>Bacteria</taxon>
        <taxon>Pseudomonadati</taxon>
        <taxon>Pseudomonadota</taxon>
        <taxon>Alphaproteobacteria</taxon>
        <taxon>Hyphomicrobiales</taxon>
        <taxon>Methylobacteriaceae</taxon>
        <taxon>Methylobacterium</taxon>
    </lineage>
</organism>
<dbReference type="Proteomes" id="UP001156881">
    <property type="component" value="Unassembled WGS sequence"/>
</dbReference>
<sequence length="88" mass="10366">MPTNSFDIDIWTARGSREMSVGRVWHLEIASAAFDRAVSLWPHSIITVRDRWRAVRTHNREEAERRERQEKLLKNLFPDRSHAKPGES</sequence>
<evidence type="ECO:0000313" key="2">
    <source>
        <dbReference type="Proteomes" id="UP001156881"/>
    </source>
</evidence>
<gene>
    <name evidence="1" type="ORF">GCM10007884_35660</name>
</gene>
<evidence type="ECO:0000313" key="1">
    <source>
        <dbReference type="EMBL" id="GLS45575.1"/>
    </source>
</evidence>
<comment type="caution">
    <text evidence="1">The sequence shown here is derived from an EMBL/GenBank/DDBJ whole genome shotgun (WGS) entry which is preliminary data.</text>
</comment>
<name>A0ABQ6D6A6_9HYPH</name>
<reference evidence="2" key="1">
    <citation type="journal article" date="2019" name="Int. J. Syst. Evol. Microbiol.">
        <title>The Global Catalogue of Microorganisms (GCM) 10K type strain sequencing project: providing services to taxonomists for standard genome sequencing and annotation.</title>
        <authorList>
            <consortium name="The Broad Institute Genomics Platform"/>
            <consortium name="The Broad Institute Genome Sequencing Center for Infectious Disease"/>
            <person name="Wu L."/>
            <person name="Ma J."/>
        </authorList>
    </citation>
    <scope>NUCLEOTIDE SEQUENCE [LARGE SCALE GENOMIC DNA]</scope>
    <source>
        <strain evidence="2">NBRC 107710</strain>
    </source>
</reference>
<dbReference type="EMBL" id="BSPG01000024">
    <property type="protein sequence ID" value="GLS45575.1"/>
    <property type="molecule type" value="Genomic_DNA"/>
</dbReference>
<accession>A0ABQ6D6A6</accession>